<feature type="signal peptide" evidence="1">
    <location>
        <begin position="1"/>
        <end position="31"/>
    </location>
</feature>
<organism evidence="2 3">
    <name type="scientific">Candidatus Gottesmanbacteria bacterium GW2011_GWB1_43_11</name>
    <dbReference type="NCBI Taxonomy" id="1618446"/>
    <lineage>
        <taxon>Bacteria</taxon>
        <taxon>Candidatus Gottesmaniibacteriota</taxon>
    </lineage>
</organism>
<reference evidence="2 3" key="1">
    <citation type="journal article" date="2015" name="Nature">
        <title>rRNA introns, odd ribosomes, and small enigmatic genomes across a large radiation of phyla.</title>
        <authorList>
            <person name="Brown C.T."/>
            <person name="Hug L.A."/>
            <person name="Thomas B.C."/>
            <person name="Sharon I."/>
            <person name="Castelle C.J."/>
            <person name="Singh A."/>
            <person name="Wilkins M.J."/>
            <person name="Williams K.H."/>
            <person name="Banfield J.F."/>
        </authorList>
    </citation>
    <scope>NUCLEOTIDE SEQUENCE [LARGE SCALE GENOMIC DNA]</scope>
</reference>
<sequence>MLPAPKRTFVKQIFLFTLVAGFLLVATLALAQETSPANPASPSATIDTDKVKALKDKLATKVAELRENQTRGFFGEISNIAKTSFTLVTNLGEVKVRFSEDSLIFELGDKRTEAETKDLKNTLSAAVLGLFDADASQLTAKVIFLQSHAKHFSGTLTDVDKVNGVISVKGTKDEILNFDYEKTTKAGEYQPDAKEVVAKSGLSRFKINDYVDIWALPSEDDQQKYKIVKILRISKDVLNPSTEEASPSATPKT</sequence>
<dbReference type="AlphaFoldDB" id="A0A0G1CLN9"/>
<comment type="caution">
    <text evidence="2">The sequence shown here is derived from an EMBL/GenBank/DDBJ whole genome shotgun (WGS) entry which is preliminary data.</text>
</comment>
<dbReference type="STRING" id="1618446.UV61_C0008G0113"/>
<evidence type="ECO:0000256" key="1">
    <source>
        <dbReference type="SAM" id="SignalP"/>
    </source>
</evidence>
<dbReference type="Proteomes" id="UP000034050">
    <property type="component" value="Unassembled WGS sequence"/>
</dbReference>
<gene>
    <name evidence="2" type="ORF">UV61_C0008G0113</name>
</gene>
<feature type="chain" id="PRO_5002536444" description="DUF5666 domain-containing protein" evidence="1">
    <location>
        <begin position="32"/>
        <end position="253"/>
    </location>
</feature>
<evidence type="ECO:0008006" key="4">
    <source>
        <dbReference type="Google" id="ProtNLM"/>
    </source>
</evidence>
<accession>A0A0G1CLN9</accession>
<dbReference type="EMBL" id="LCFD01000008">
    <property type="protein sequence ID" value="KKS86660.1"/>
    <property type="molecule type" value="Genomic_DNA"/>
</dbReference>
<evidence type="ECO:0000313" key="3">
    <source>
        <dbReference type="Proteomes" id="UP000034050"/>
    </source>
</evidence>
<protein>
    <recommendedName>
        <fullName evidence="4">DUF5666 domain-containing protein</fullName>
    </recommendedName>
</protein>
<name>A0A0G1CLN9_9BACT</name>
<evidence type="ECO:0000313" key="2">
    <source>
        <dbReference type="EMBL" id="KKS86660.1"/>
    </source>
</evidence>
<keyword evidence="1" id="KW-0732">Signal</keyword>
<proteinExistence type="predicted"/>